<keyword evidence="2" id="KW-0378">Hydrolase</keyword>
<proteinExistence type="predicted"/>
<organism evidence="2 3">
    <name type="scientific">Georgenia deserti</name>
    <dbReference type="NCBI Taxonomy" id="2093781"/>
    <lineage>
        <taxon>Bacteria</taxon>
        <taxon>Bacillati</taxon>
        <taxon>Actinomycetota</taxon>
        <taxon>Actinomycetes</taxon>
        <taxon>Micrococcales</taxon>
        <taxon>Bogoriellaceae</taxon>
        <taxon>Georgenia</taxon>
    </lineage>
</organism>
<dbReference type="Pfam" id="PF00300">
    <property type="entry name" value="His_Phos_1"/>
    <property type="match status" value="1"/>
</dbReference>
<dbReference type="PANTHER" id="PTHR48100">
    <property type="entry name" value="BROAD-SPECIFICITY PHOSPHATASE YOR283W-RELATED"/>
    <property type="match status" value="1"/>
</dbReference>
<dbReference type="SMART" id="SM00855">
    <property type="entry name" value="PGAM"/>
    <property type="match status" value="1"/>
</dbReference>
<feature type="region of interest" description="Disordered" evidence="1">
    <location>
        <begin position="15"/>
        <end position="37"/>
    </location>
</feature>
<evidence type="ECO:0000256" key="1">
    <source>
        <dbReference type="SAM" id="MobiDB-lite"/>
    </source>
</evidence>
<accession>A0ABW4L5J2</accession>
<protein>
    <submittedName>
        <fullName evidence="2">Histidine phosphatase family protein</fullName>
        <ecNumber evidence="2">3.1.3.-</ecNumber>
    </submittedName>
</protein>
<comment type="caution">
    <text evidence="2">The sequence shown here is derived from an EMBL/GenBank/DDBJ whole genome shotgun (WGS) entry which is preliminary data.</text>
</comment>
<dbReference type="Gene3D" id="3.40.50.1240">
    <property type="entry name" value="Phosphoglycerate mutase-like"/>
    <property type="match status" value="1"/>
</dbReference>
<dbReference type="PANTHER" id="PTHR48100:SF15">
    <property type="entry name" value="SEDOHEPTULOSE 1,7-BISPHOSPHATASE"/>
    <property type="match status" value="1"/>
</dbReference>
<dbReference type="InterPro" id="IPR029033">
    <property type="entry name" value="His_PPase_superfam"/>
</dbReference>
<reference evidence="3" key="1">
    <citation type="journal article" date="2019" name="Int. J. Syst. Evol. Microbiol.">
        <title>The Global Catalogue of Microorganisms (GCM) 10K type strain sequencing project: providing services to taxonomists for standard genome sequencing and annotation.</title>
        <authorList>
            <consortium name="The Broad Institute Genomics Platform"/>
            <consortium name="The Broad Institute Genome Sequencing Center for Infectious Disease"/>
            <person name="Wu L."/>
            <person name="Ma J."/>
        </authorList>
    </citation>
    <scope>NUCLEOTIDE SEQUENCE [LARGE SCALE GENOMIC DNA]</scope>
    <source>
        <strain evidence="3">JCM 17130</strain>
    </source>
</reference>
<dbReference type="EC" id="3.1.3.-" evidence="2"/>
<gene>
    <name evidence="2" type="ORF">ACFSE6_13470</name>
</gene>
<dbReference type="InterPro" id="IPR050275">
    <property type="entry name" value="PGM_Phosphatase"/>
</dbReference>
<keyword evidence="3" id="KW-1185">Reference proteome</keyword>
<name>A0ABW4L5J2_9MICO</name>
<evidence type="ECO:0000313" key="2">
    <source>
        <dbReference type="EMBL" id="MFD1718851.1"/>
    </source>
</evidence>
<evidence type="ECO:0000313" key="3">
    <source>
        <dbReference type="Proteomes" id="UP001597277"/>
    </source>
</evidence>
<dbReference type="Proteomes" id="UP001597277">
    <property type="component" value="Unassembled WGS sequence"/>
</dbReference>
<sequence length="206" mass="22424">MEERTRTGEIVLVRHGETEWSRTGQHTGRSDIPLTPYGEDQAASLRADLDRPFAVVLSSPLARARRTAELAGFFHATNTDDLLEWDYGDVDGVTHDDYVMRREAAGLGDWNLWTDGAPGGESPDDVAARADRVIAQVLPTLTGEAGARGDVLLFAHGHLLCVLAARWLSRPASAGQDVVLDAGHRGVLGLKRGHRIIRHWNLPPAA</sequence>
<dbReference type="EMBL" id="JBHUEE010000007">
    <property type="protein sequence ID" value="MFD1718851.1"/>
    <property type="molecule type" value="Genomic_DNA"/>
</dbReference>
<dbReference type="SUPFAM" id="SSF53254">
    <property type="entry name" value="Phosphoglycerate mutase-like"/>
    <property type="match status" value="1"/>
</dbReference>
<dbReference type="RefSeq" id="WP_388007964.1">
    <property type="nucleotide sequence ID" value="NZ_JBHUEE010000007.1"/>
</dbReference>
<dbReference type="GO" id="GO:0016787">
    <property type="term" value="F:hydrolase activity"/>
    <property type="evidence" value="ECO:0007669"/>
    <property type="project" value="UniProtKB-KW"/>
</dbReference>
<dbReference type="InterPro" id="IPR013078">
    <property type="entry name" value="His_Pase_superF_clade-1"/>
</dbReference>
<dbReference type="CDD" id="cd07067">
    <property type="entry name" value="HP_PGM_like"/>
    <property type="match status" value="1"/>
</dbReference>